<dbReference type="STRING" id="97972.A0A2V1DXS9"/>
<dbReference type="Proteomes" id="UP000244855">
    <property type="component" value="Unassembled WGS sequence"/>
</dbReference>
<dbReference type="InterPro" id="IPR016181">
    <property type="entry name" value="Acyl_CoA_acyltransferase"/>
</dbReference>
<dbReference type="SUPFAM" id="SSF55729">
    <property type="entry name" value="Acyl-CoA N-acyltransferases (Nat)"/>
    <property type="match status" value="1"/>
</dbReference>
<keyword evidence="2" id="KW-0012">Acyltransferase</keyword>
<protein>
    <submittedName>
        <fullName evidence="2">Acyl-CoA N-acyltransferase</fullName>
    </submittedName>
</protein>
<keyword evidence="3" id="KW-1185">Reference proteome</keyword>
<evidence type="ECO:0000313" key="3">
    <source>
        <dbReference type="Proteomes" id="UP000244855"/>
    </source>
</evidence>
<dbReference type="Gene3D" id="3.40.630.30">
    <property type="match status" value="1"/>
</dbReference>
<dbReference type="InterPro" id="IPR051531">
    <property type="entry name" value="N-acetyltransferase"/>
</dbReference>
<feature type="domain" description="N-acetyltransferase" evidence="1">
    <location>
        <begin position="45"/>
        <end position="197"/>
    </location>
</feature>
<organism evidence="2 3">
    <name type="scientific">Periconia macrospinosa</name>
    <dbReference type="NCBI Taxonomy" id="97972"/>
    <lineage>
        <taxon>Eukaryota</taxon>
        <taxon>Fungi</taxon>
        <taxon>Dikarya</taxon>
        <taxon>Ascomycota</taxon>
        <taxon>Pezizomycotina</taxon>
        <taxon>Dothideomycetes</taxon>
        <taxon>Pleosporomycetidae</taxon>
        <taxon>Pleosporales</taxon>
        <taxon>Massarineae</taxon>
        <taxon>Periconiaceae</taxon>
        <taxon>Periconia</taxon>
    </lineage>
</organism>
<evidence type="ECO:0000313" key="2">
    <source>
        <dbReference type="EMBL" id="PVI02702.1"/>
    </source>
</evidence>
<dbReference type="PROSITE" id="PS51186">
    <property type="entry name" value="GNAT"/>
    <property type="match status" value="1"/>
</dbReference>
<proteinExistence type="predicted"/>
<dbReference type="OrthoDB" id="630895at2759"/>
<dbReference type="PANTHER" id="PTHR43792">
    <property type="entry name" value="GNAT FAMILY, PUTATIVE (AFU_ORTHOLOGUE AFUA_3G00765)-RELATED-RELATED"/>
    <property type="match status" value="1"/>
</dbReference>
<dbReference type="AlphaFoldDB" id="A0A2V1DXS9"/>
<dbReference type="InterPro" id="IPR000182">
    <property type="entry name" value="GNAT_dom"/>
</dbReference>
<dbReference type="PANTHER" id="PTHR43792:SF16">
    <property type="entry name" value="N-ACETYLTRANSFERASE DOMAIN-CONTAINING PROTEIN"/>
    <property type="match status" value="1"/>
</dbReference>
<evidence type="ECO:0000259" key="1">
    <source>
        <dbReference type="PROSITE" id="PS51186"/>
    </source>
</evidence>
<keyword evidence="2" id="KW-0808">Transferase</keyword>
<dbReference type="Pfam" id="PF13302">
    <property type="entry name" value="Acetyltransf_3"/>
    <property type="match status" value="1"/>
</dbReference>
<name>A0A2V1DXS9_9PLEO</name>
<sequence length="210" mass="23535">MLDFDFYITTPRLAITYFNPNQESHVDFMMRLYGAEEIAASTDSFSMEPLTREGALKMINERAEQIETTGFGRYLVSLLPHPTNETNENQSQSKLDMVKAAQLIGLVSLNTRDGAKSSPIPDAGFRILSSQRGKGYATEALDGLLKYYAQEKQVLEVLAYCDPINEPSKAVLRKLGFQEESTVELEAHGLVMNLGQWSRGLKKGIKDYNQ</sequence>
<dbReference type="GO" id="GO:0016747">
    <property type="term" value="F:acyltransferase activity, transferring groups other than amino-acyl groups"/>
    <property type="evidence" value="ECO:0007669"/>
    <property type="project" value="InterPro"/>
</dbReference>
<accession>A0A2V1DXS9</accession>
<dbReference type="EMBL" id="KZ805340">
    <property type="protein sequence ID" value="PVI02702.1"/>
    <property type="molecule type" value="Genomic_DNA"/>
</dbReference>
<gene>
    <name evidence="2" type="ORF">DM02DRAFT_559461</name>
</gene>
<reference evidence="2 3" key="1">
    <citation type="journal article" date="2018" name="Sci. Rep.">
        <title>Comparative genomics provides insights into the lifestyle and reveals functional heterogeneity of dark septate endophytic fungi.</title>
        <authorList>
            <person name="Knapp D.G."/>
            <person name="Nemeth J.B."/>
            <person name="Barry K."/>
            <person name="Hainaut M."/>
            <person name="Henrissat B."/>
            <person name="Johnson J."/>
            <person name="Kuo A."/>
            <person name="Lim J.H.P."/>
            <person name="Lipzen A."/>
            <person name="Nolan M."/>
            <person name="Ohm R.A."/>
            <person name="Tamas L."/>
            <person name="Grigoriev I.V."/>
            <person name="Spatafora J.W."/>
            <person name="Nagy L.G."/>
            <person name="Kovacs G.M."/>
        </authorList>
    </citation>
    <scope>NUCLEOTIDE SEQUENCE [LARGE SCALE GENOMIC DNA]</scope>
    <source>
        <strain evidence="2 3">DSE2036</strain>
    </source>
</reference>